<keyword evidence="1 2" id="KW-0342">GTP-binding</keyword>
<dbReference type="CDD" id="cd16263">
    <property type="entry name" value="BipA_III"/>
    <property type="match status" value="1"/>
</dbReference>
<dbReference type="PROSITE" id="PS51722">
    <property type="entry name" value="G_TR_2"/>
    <property type="match status" value="1"/>
</dbReference>
<keyword evidence="2" id="KW-0963">Cytoplasm</keyword>
<feature type="binding site" evidence="2">
    <location>
        <begin position="15"/>
        <end position="20"/>
    </location>
    <ligand>
        <name>GTP</name>
        <dbReference type="ChEBI" id="CHEBI:37565"/>
    </ligand>
</feature>
<dbReference type="GO" id="GO:1990904">
    <property type="term" value="C:ribonucleoprotein complex"/>
    <property type="evidence" value="ECO:0007669"/>
    <property type="project" value="TreeGrafter"/>
</dbReference>
<dbReference type="Gene3D" id="3.30.70.870">
    <property type="entry name" value="Elongation Factor G (Translational Gtpase), domain 3"/>
    <property type="match status" value="1"/>
</dbReference>
<dbReference type="Gene3D" id="2.40.30.10">
    <property type="entry name" value="Translation factors"/>
    <property type="match status" value="1"/>
</dbReference>
<accession>A0A934VVZ7</accession>
<dbReference type="Pfam" id="PF00009">
    <property type="entry name" value="GTP_EFTU"/>
    <property type="match status" value="1"/>
</dbReference>
<dbReference type="Gene3D" id="3.30.70.240">
    <property type="match status" value="1"/>
</dbReference>
<keyword evidence="2" id="KW-0820">tRNA-binding</keyword>
<proteinExistence type="inferred from homology"/>
<dbReference type="InterPro" id="IPR047041">
    <property type="entry name" value="BipA_GTP-bd_dom"/>
</dbReference>
<evidence type="ECO:0000256" key="1">
    <source>
        <dbReference type="ARBA" id="ARBA00023134"/>
    </source>
</evidence>
<comment type="catalytic activity">
    <reaction evidence="2">
        <text>GTP + H2O = GDP + phosphate + H(+)</text>
        <dbReference type="Rhea" id="RHEA:19669"/>
        <dbReference type="ChEBI" id="CHEBI:15377"/>
        <dbReference type="ChEBI" id="CHEBI:15378"/>
        <dbReference type="ChEBI" id="CHEBI:37565"/>
        <dbReference type="ChEBI" id="CHEBI:43474"/>
        <dbReference type="ChEBI" id="CHEBI:58189"/>
    </reaction>
</comment>
<dbReference type="InterPro" id="IPR005225">
    <property type="entry name" value="Small_GTP-bd"/>
</dbReference>
<dbReference type="HAMAP" id="MF_00849">
    <property type="entry name" value="BipA"/>
    <property type="match status" value="1"/>
</dbReference>
<dbReference type="EC" id="3.6.5.-" evidence="2"/>
<gene>
    <name evidence="4" type="primary">typA</name>
    <name evidence="2" type="synonym">bipA</name>
    <name evidence="4" type="ORF">JIN85_07700</name>
</gene>
<dbReference type="PANTHER" id="PTHR42908">
    <property type="entry name" value="TRANSLATION ELONGATION FACTOR-RELATED"/>
    <property type="match status" value="1"/>
</dbReference>
<protein>
    <recommendedName>
        <fullName evidence="2">Large ribosomal subunit assembly factor BipA</fullName>
        <ecNumber evidence="2">3.6.5.-</ecNumber>
    </recommendedName>
    <alternativeName>
        <fullName evidence="2">GTP-binding protein BipA</fullName>
    </alternativeName>
</protein>
<dbReference type="Pfam" id="PF03144">
    <property type="entry name" value="GTP_EFTU_D2"/>
    <property type="match status" value="1"/>
</dbReference>
<dbReference type="FunFam" id="3.40.50.300:FF:000055">
    <property type="entry name" value="GTP-binding protein TypA"/>
    <property type="match status" value="1"/>
</dbReference>
<feature type="binding site" evidence="2">
    <location>
        <begin position="128"/>
        <end position="131"/>
    </location>
    <ligand>
        <name>GTP</name>
        <dbReference type="ChEBI" id="CHEBI:37565"/>
    </ligand>
</feature>
<dbReference type="FunFam" id="2.40.50.250:FF:000001">
    <property type="entry name" value="GTP-binding protein TypA"/>
    <property type="match status" value="1"/>
</dbReference>
<dbReference type="PRINTS" id="PR00315">
    <property type="entry name" value="ELONGATNFCT"/>
</dbReference>
<dbReference type="NCBIfam" id="TIGR00231">
    <property type="entry name" value="small_GTP"/>
    <property type="match status" value="1"/>
</dbReference>
<dbReference type="Gene3D" id="3.40.50.300">
    <property type="entry name" value="P-loop containing nucleotide triphosphate hydrolases"/>
    <property type="match status" value="1"/>
</dbReference>
<feature type="domain" description="Tr-type G" evidence="3">
    <location>
        <begin position="3"/>
        <end position="198"/>
    </location>
</feature>
<comment type="subunit">
    <text evidence="2">Monomer.</text>
</comment>
<dbReference type="SUPFAM" id="SSF52540">
    <property type="entry name" value="P-loop containing nucleoside triphosphate hydrolases"/>
    <property type="match status" value="1"/>
</dbReference>
<dbReference type="GO" id="GO:0005829">
    <property type="term" value="C:cytosol"/>
    <property type="evidence" value="ECO:0007669"/>
    <property type="project" value="TreeGrafter"/>
</dbReference>
<dbReference type="InterPro" id="IPR042116">
    <property type="entry name" value="TypA/BipA_C"/>
</dbReference>
<dbReference type="CDD" id="cd01891">
    <property type="entry name" value="TypA_BipA"/>
    <property type="match status" value="1"/>
</dbReference>
<dbReference type="Proteomes" id="UP000603141">
    <property type="component" value="Unassembled WGS sequence"/>
</dbReference>
<dbReference type="InterPro" id="IPR004161">
    <property type="entry name" value="EFTu-like_2"/>
</dbReference>
<dbReference type="SUPFAM" id="SSF54980">
    <property type="entry name" value="EF-G C-terminal domain-like"/>
    <property type="match status" value="2"/>
</dbReference>
<dbReference type="SMART" id="SM00838">
    <property type="entry name" value="EFG_C"/>
    <property type="match status" value="1"/>
</dbReference>
<dbReference type="CDD" id="cd03710">
    <property type="entry name" value="BipA_TypA_C"/>
    <property type="match status" value="1"/>
</dbReference>
<dbReference type="FunFam" id="3.30.70.870:FF:000003">
    <property type="entry name" value="GTP-binding protein TypA"/>
    <property type="match status" value="1"/>
</dbReference>
<dbReference type="GO" id="GO:0005525">
    <property type="term" value="F:GTP binding"/>
    <property type="evidence" value="ECO:0007669"/>
    <property type="project" value="UniProtKB-UniRule"/>
</dbReference>
<evidence type="ECO:0000313" key="5">
    <source>
        <dbReference type="Proteomes" id="UP000603141"/>
    </source>
</evidence>
<dbReference type="EMBL" id="JAENIJ010000009">
    <property type="protein sequence ID" value="MBK1882293.1"/>
    <property type="molecule type" value="Genomic_DNA"/>
</dbReference>
<evidence type="ECO:0000313" key="4">
    <source>
        <dbReference type="EMBL" id="MBK1882293.1"/>
    </source>
</evidence>
<dbReference type="PANTHER" id="PTHR42908:SF8">
    <property type="entry name" value="TR-TYPE G DOMAIN-CONTAINING PROTEIN"/>
    <property type="match status" value="1"/>
</dbReference>
<dbReference type="InterPro" id="IPR031157">
    <property type="entry name" value="G_TR_CS"/>
</dbReference>
<comment type="caution">
    <text evidence="4">The sequence shown here is derived from an EMBL/GenBank/DDBJ whole genome shotgun (WGS) entry which is preliminary data.</text>
</comment>
<name>A0A934VVZ7_9BACT</name>
<dbReference type="Gene3D" id="2.40.50.250">
    <property type="entry name" value="bipa protein"/>
    <property type="match status" value="1"/>
</dbReference>
<dbReference type="InterPro" id="IPR006298">
    <property type="entry name" value="BipA"/>
</dbReference>
<dbReference type="GO" id="GO:0000049">
    <property type="term" value="F:tRNA binding"/>
    <property type="evidence" value="ECO:0007669"/>
    <property type="project" value="UniProtKB-KW"/>
</dbReference>
<dbReference type="InterPro" id="IPR000795">
    <property type="entry name" value="T_Tr_GTP-bd_dom"/>
</dbReference>
<dbReference type="GO" id="GO:0043022">
    <property type="term" value="F:ribosome binding"/>
    <property type="evidence" value="ECO:0007669"/>
    <property type="project" value="UniProtKB-UniRule"/>
</dbReference>
<dbReference type="InterPro" id="IPR048876">
    <property type="entry name" value="BipA_C"/>
</dbReference>
<dbReference type="InterPro" id="IPR035647">
    <property type="entry name" value="EFG_III/V"/>
</dbReference>
<dbReference type="Pfam" id="PF21018">
    <property type="entry name" value="BipA_C"/>
    <property type="match status" value="1"/>
</dbReference>
<dbReference type="CDD" id="cd03691">
    <property type="entry name" value="BipA_TypA_II"/>
    <property type="match status" value="1"/>
</dbReference>
<dbReference type="InterPro" id="IPR009000">
    <property type="entry name" value="Transl_B-barrel_sf"/>
</dbReference>
<dbReference type="FunFam" id="3.30.70.240:FF:000002">
    <property type="entry name" value="GTP-binding protein TypA"/>
    <property type="match status" value="1"/>
</dbReference>
<dbReference type="SUPFAM" id="SSF50447">
    <property type="entry name" value="Translation proteins"/>
    <property type="match status" value="1"/>
</dbReference>
<dbReference type="InterPro" id="IPR047043">
    <property type="entry name" value="BipA_III"/>
</dbReference>
<dbReference type="InterPro" id="IPR000640">
    <property type="entry name" value="EFG_V-like"/>
</dbReference>
<evidence type="ECO:0000259" key="3">
    <source>
        <dbReference type="PROSITE" id="PS51722"/>
    </source>
</evidence>
<dbReference type="GO" id="GO:0000027">
    <property type="term" value="P:ribosomal large subunit assembly"/>
    <property type="evidence" value="ECO:0007669"/>
    <property type="project" value="UniProtKB-UniRule"/>
</dbReference>
<dbReference type="Pfam" id="PF00679">
    <property type="entry name" value="EFG_C"/>
    <property type="match status" value="1"/>
</dbReference>
<dbReference type="RefSeq" id="WP_200269292.1">
    <property type="nucleotide sequence ID" value="NZ_JAENIJ010000009.1"/>
</dbReference>
<evidence type="ECO:0000256" key="2">
    <source>
        <dbReference type="HAMAP-Rule" id="MF_00849"/>
    </source>
</evidence>
<dbReference type="GO" id="GO:0003924">
    <property type="term" value="F:GTPase activity"/>
    <property type="evidence" value="ECO:0007669"/>
    <property type="project" value="UniProtKB-UniRule"/>
</dbReference>
<dbReference type="GO" id="GO:0019843">
    <property type="term" value="F:rRNA binding"/>
    <property type="evidence" value="ECO:0007669"/>
    <property type="project" value="UniProtKB-KW"/>
</dbReference>
<dbReference type="NCBIfam" id="TIGR01394">
    <property type="entry name" value="TypA_BipA"/>
    <property type="match status" value="1"/>
</dbReference>
<dbReference type="InterPro" id="IPR047042">
    <property type="entry name" value="BipA_II"/>
</dbReference>
<comment type="similarity">
    <text evidence="2">Belongs to the TRAFAC class translation factor GTPase superfamily. Classic translation factor GTPase family. BipA subfamily.</text>
</comment>
<keyword evidence="2" id="KW-0547">Nucleotide-binding</keyword>
<keyword evidence="2" id="KW-0690">Ribosome biogenesis</keyword>
<comment type="subcellular location">
    <subcellularLocation>
        <location evidence="2">Cytoplasm</location>
    </subcellularLocation>
    <text evidence="2">Binds to ribosomes.</text>
</comment>
<keyword evidence="2" id="KW-0699">rRNA-binding</keyword>
<keyword evidence="5" id="KW-1185">Reference proteome</keyword>
<sequence>MSLKIRNLAIIAHVDHGKTTLVDQLLQAGGTYRENQATQERAMDSMDLEKEKGITIKAKNTAILWNDYTINIVDTPGHADFGAEVERVMKMVDGVLLVVDASGGPQAQTRFVLRKAMQEGLKPIVVINKIDRPLATPEKVRDQVLELLLDLDADEDQFNAPFVYGSARDGYFMDSPDGERKDCIPLLEKIVEHIPEPKADPEAPFLMLVSNIEWDDYVGRVAIGKVLGGSVKKGDTVYLLREDGTKVQSKVMKTFTYSGLATADSEGCSAGGIVGVAAGIEDVAIGETLAGSVEQEPLPFVAIDPPTVSMQFSINDGPLAGKEGKHVTSRAIRDRLMRELKTNISITVEDTDQSGVFDVSARGSMQIAVLVEQMRREGFEVLVSRPVVIFRRDAGGQLLEPFETLYVEAPGDYTQGILKILMNRKGMMENMDTEASGRVFIQATIPTRGLIGFETELVNLTSGHGIMSHLFKEYAPHAGEIQNRTTGTLVSMEAGAATPFSLQSLEDRGILFVAPGDAVYGGMLVGENPRVGDLPVNPVKEKHLDNMRSSGKDKTSKLTPPVRFSLERAIEYIDADELVEATPQNIRLRKRILDANARKRAAKVGAGAEDRSNRG</sequence>
<comment type="function">
    <text evidence="2">A 50S ribosomal subunit assembly protein with GTPase activity, required for 50S subunit assembly at low temperatures, may also play a role in translation. Binds GTP and analogs. Binds the 70S ribosome between the 30S and 50S subunits, in a similar position as ribosome-bound EF-G; it contacts a number of ribosomal proteins, both rRNAs and the A-site tRNA.</text>
</comment>
<dbReference type="AlphaFoldDB" id="A0A934VVZ7"/>
<reference evidence="4" key="1">
    <citation type="submission" date="2021-01" db="EMBL/GenBank/DDBJ databases">
        <title>Modified the classification status of verrucomicrobia.</title>
        <authorList>
            <person name="Feng X."/>
        </authorList>
    </citation>
    <scope>NUCLEOTIDE SEQUENCE</scope>
    <source>
        <strain evidence="4">KCTC 22041</strain>
    </source>
</reference>
<dbReference type="InterPro" id="IPR035651">
    <property type="entry name" value="BipA_V"/>
</dbReference>
<keyword evidence="2" id="KW-0694">RNA-binding</keyword>
<keyword evidence="2" id="KW-0378">Hydrolase</keyword>
<dbReference type="InterPro" id="IPR027417">
    <property type="entry name" value="P-loop_NTPase"/>
</dbReference>
<organism evidence="4 5">
    <name type="scientific">Luteolibacter pohnpeiensis</name>
    <dbReference type="NCBI Taxonomy" id="454153"/>
    <lineage>
        <taxon>Bacteria</taxon>
        <taxon>Pseudomonadati</taxon>
        <taxon>Verrucomicrobiota</taxon>
        <taxon>Verrucomicrobiia</taxon>
        <taxon>Verrucomicrobiales</taxon>
        <taxon>Verrucomicrobiaceae</taxon>
        <taxon>Luteolibacter</taxon>
    </lineage>
</organism>
<dbReference type="PROSITE" id="PS00301">
    <property type="entry name" value="G_TR_1"/>
    <property type="match status" value="1"/>
</dbReference>